<protein>
    <submittedName>
        <fullName evidence="7">ABC transporter</fullName>
    </submittedName>
</protein>
<keyword evidence="2" id="KW-0677">Repeat</keyword>
<dbReference type="PANTHER" id="PTHR43790">
    <property type="entry name" value="CARBOHYDRATE TRANSPORT ATP-BINDING PROTEIN MG119-RELATED"/>
    <property type="match status" value="1"/>
</dbReference>
<evidence type="ECO:0000256" key="4">
    <source>
        <dbReference type="ARBA" id="ARBA00022840"/>
    </source>
</evidence>
<dbReference type="InterPro" id="IPR027417">
    <property type="entry name" value="P-loop_NTPase"/>
</dbReference>
<dbReference type="GO" id="GO:0005524">
    <property type="term" value="F:ATP binding"/>
    <property type="evidence" value="ECO:0007669"/>
    <property type="project" value="UniProtKB-KW"/>
</dbReference>
<dbReference type="InterPro" id="IPR050107">
    <property type="entry name" value="ABC_carbohydrate_import_ATPase"/>
</dbReference>
<evidence type="ECO:0000256" key="1">
    <source>
        <dbReference type="ARBA" id="ARBA00022448"/>
    </source>
</evidence>
<evidence type="ECO:0000256" key="2">
    <source>
        <dbReference type="ARBA" id="ARBA00022737"/>
    </source>
</evidence>
<sequence>MTPALRLSNIATGFGGVPVLRDISFDLHAGELTVLAGENGAGKSTLMKIVTGQLKADAGEVVVAGSPLVQADPQAARRLGVGIVPQELARTPTWRSTRTSSSAGNCAPASAPWTAAR</sequence>
<evidence type="ECO:0000256" key="5">
    <source>
        <dbReference type="SAM" id="MobiDB-lite"/>
    </source>
</evidence>
<evidence type="ECO:0000256" key="3">
    <source>
        <dbReference type="ARBA" id="ARBA00022741"/>
    </source>
</evidence>
<dbReference type="RefSeq" id="WP_218106574.1">
    <property type="nucleotide sequence ID" value="NZ_FMHW01000002.1"/>
</dbReference>
<dbReference type="InterPro" id="IPR003439">
    <property type="entry name" value="ABC_transporter-like_ATP-bd"/>
</dbReference>
<gene>
    <name evidence="7" type="ORF">GA0074692_1222</name>
</gene>
<evidence type="ECO:0000259" key="6">
    <source>
        <dbReference type="Pfam" id="PF00005"/>
    </source>
</evidence>
<reference evidence="8" key="1">
    <citation type="submission" date="2016-06" db="EMBL/GenBank/DDBJ databases">
        <authorList>
            <person name="Varghese N."/>
            <person name="Submissions Spin"/>
        </authorList>
    </citation>
    <scope>NUCLEOTIDE SEQUENCE [LARGE SCALE GENOMIC DNA]</scope>
    <source>
        <strain evidence="8">DSM 43817</strain>
    </source>
</reference>
<accession>A0A1C6RWP6</accession>
<name>A0A1C6RWP6_9ACTN</name>
<dbReference type="Gene3D" id="3.40.50.300">
    <property type="entry name" value="P-loop containing nucleotide triphosphate hydrolases"/>
    <property type="match status" value="1"/>
</dbReference>
<keyword evidence="1" id="KW-0813">Transport</keyword>
<feature type="compositionally biased region" description="Low complexity" evidence="5">
    <location>
        <begin position="91"/>
        <end position="102"/>
    </location>
</feature>
<dbReference type="Proteomes" id="UP000198959">
    <property type="component" value="Unassembled WGS sequence"/>
</dbReference>
<feature type="domain" description="ABC transporter" evidence="6">
    <location>
        <begin position="20"/>
        <end position="93"/>
    </location>
</feature>
<organism evidence="7 8">
    <name type="scientific">Micromonospora pallida</name>
    <dbReference type="NCBI Taxonomy" id="145854"/>
    <lineage>
        <taxon>Bacteria</taxon>
        <taxon>Bacillati</taxon>
        <taxon>Actinomycetota</taxon>
        <taxon>Actinomycetes</taxon>
        <taxon>Micromonosporales</taxon>
        <taxon>Micromonosporaceae</taxon>
        <taxon>Micromonospora</taxon>
    </lineage>
</organism>
<dbReference type="STRING" id="145854.GA0074692_1222"/>
<evidence type="ECO:0000313" key="7">
    <source>
        <dbReference type="EMBL" id="SCL21644.1"/>
    </source>
</evidence>
<keyword evidence="8" id="KW-1185">Reference proteome</keyword>
<dbReference type="SUPFAM" id="SSF52540">
    <property type="entry name" value="P-loop containing nucleoside triphosphate hydrolases"/>
    <property type="match status" value="1"/>
</dbReference>
<dbReference type="GO" id="GO:0016887">
    <property type="term" value="F:ATP hydrolysis activity"/>
    <property type="evidence" value="ECO:0007669"/>
    <property type="project" value="InterPro"/>
</dbReference>
<proteinExistence type="predicted"/>
<keyword evidence="4" id="KW-0067">ATP-binding</keyword>
<dbReference type="Pfam" id="PF00005">
    <property type="entry name" value="ABC_tran"/>
    <property type="match status" value="1"/>
</dbReference>
<keyword evidence="3" id="KW-0547">Nucleotide-binding</keyword>
<feature type="region of interest" description="Disordered" evidence="5">
    <location>
        <begin position="91"/>
        <end position="117"/>
    </location>
</feature>
<dbReference type="EMBL" id="FMHW01000002">
    <property type="protein sequence ID" value="SCL21644.1"/>
    <property type="molecule type" value="Genomic_DNA"/>
</dbReference>
<evidence type="ECO:0000313" key="8">
    <source>
        <dbReference type="Proteomes" id="UP000198959"/>
    </source>
</evidence>
<dbReference type="PANTHER" id="PTHR43790:SF9">
    <property type="entry name" value="GALACTOFURANOSE TRANSPORTER ATP-BINDING PROTEIN YTFR"/>
    <property type="match status" value="1"/>
</dbReference>
<dbReference type="AlphaFoldDB" id="A0A1C6RWP6"/>